<protein>
    <submittedName>
        <fullName evidence="1">Uncharacterized protein</fullName>
    </submittedName>
</protein>
<sequence>MGAASVTVAGGVINELLYDTLTYIVEPGSVAYGYLLGTDSATDRDGRRALIDLIKGCVPPAVRQKHQAEHSALRYPARVTHGLFWPWSSVWFERIALRIGPHTPTAATRKAQLWAESLDPVFYAAVKYAGSTPGTAAAVGVPGDEKPDRDDILGRLLAKLEKIEAFIKTQRLGGVSGCSGRWRAAAFAAAVEQHGAPAMVSAGAASGGVDISAYGFVTVASEVSGDNEMDVQEELRDLRYQIGEAISMGQVSVPPGQKLSFAGVSTESRRPIVHSAGGAQSSLMAHVRVPTEEFPGGVEHIPVRHRMPTAPIDPPVSAVECSFPRTAASFVEPEGKSRAPIDDLFSDLDEEDSPPPIDGGPRAVTSCGVSAVRPQQVAGYCVPPFGMRPSFLMLACLVGLLCFCIARAAAGFGDVGTSTDGISVTEDPVMCKGALCIYSGVDNLSPEARQQVLQLFAAAGGGMAAAAPGGESASEHGGVATWVVP</sequence>
<dbReference type="EMBL" id="LGRX02025112">
    <property type="protein sequence ID" value="KAK3252876.1"/>
    <property type="molecule type" value="Genomic_DNA"/>
</dbReference>
<reference evidence="1 2" key="1">
    <citation type="journal article" date="2015" name="Genome Biol. Evol.">
        <title>Comparative Genomics of a Bacterivorous Green Alga Reveals Evolutionary Causalities and Consequences of Phago-Mixotrophic Mode of Nutrition.</title>
        <authorList>
            <person name="Burns J.A."/>
            <person name="Paasch A."/>
            <person name="Narechania A."/>
            <person name="Kim E."/>
        </authorList>
    </citation>
    <scope>NUCLEOTIDE SEQUENCE [LARGE SCALE GENOMIC DNA]</scope>
    <source>
        <strain evidence="1 2">PLY_AMNH</strain>
    </source>
</reference>
<proteinExistence type="predicted"/>
<dbReference type="Proteomes" id="UP001190700">
    <property type="component" value="Unassembled WGS sequence"/>
</dbReference>
<accession>A0AAE0F5J9</accession>
<dbReference type="AlphaFoldDB" id="A0AAE0F5J9"/>
<keyword evidence="2" id="KW-1185">Reference proteome</keyword>
<evidence type="ECO:0000313" key="1">
    <source>
        <dbReference type="EMBL" id="KAK3252876.1"/>
    </source>
</evidence>
<comment type="caution">
    <text evidence="1">The sequence shown here is derived from an EMBL/GenBank/DDBJ whole genome shotgun (WGS) entry which is preliminary data.</text>
</comment>
<evidence type="ECO:0000313" key="2">
    <source>
        <dbReference type="Proteomes" id="UP001190700"/>
    </source>
</evidence>
<gene>
    <name evidence="1" type="ORF">CYMTET_37837</name>
</gene>
<name>A0AAE0F5J9_9CHLO</name>
<organism evidence="1 2">
    <name type="scientific">Cymbomonas tetramitiformis</name>
    <dbReference type="NCBI Taxonomy" id="36881"/>
    <lineage>
        <taxon>Eukaryota</taxon>
        <taxon>Viridiplantae</taxon>
        <taxon>Chlorophyta</taxon>
        <taxon>Pyramimonadophyceae</taxon>
        <taxon>Pyramimonadales</taxon>
        <taxon>Pyramimonadaceae</taxon>
        <taxon>Cymbomonas</taxon>
    </lineage>
</organism>